<evidence type="ECO:0000313" key="3">
    <source>
        <dbReference type="EMBL" id="CAI6371706.1"/>
    </source>
</evidence>
<keyword evidence="4" id="KW-1185">Reference proteome</keyword>
<evidence type="ECO:0000256" key="1">
    <source>
        <dbReference type="SAM" id="Phobius"/>
    </source>
</evidence>
<sequence>MASSVAVSSIIFFTCLACYYNSLYCDFVFDDISAIKDNRDLKPQTPVWNIFYNDFWGTPMHKEQSHKSYRPLTVLTFRWNYMIHQLEPMGYHLVNILLHAITSVLYYRVCHTIMASEFTSFMAAMLFAIHPIHTEAVTGVVGRAETLSSVFYLSAYLLYTEATKRKKYSGWKPLTLSVVCLCVAMLCKEQGITIAGVCALYEVFVAQKVKLVHKYFDNALY</sequence>
<reference evidence="3 4" key="1">
    <citation type="submission" date="2023-01" db="EMBL/GenBank/DDBJ databases">
        <authorList>
            <person name="Whitehead M."/>
        </authorList>
    </citation>
    <scope>NUCLEOTIDE SEQUENCE [LARGE SCALE GENOMIC DNA]</scope>
</reference>
<feature type="transmembrane region" description="Helical" evidence="1">
    <location>
        <begin position="114"/>
        <end position="134"/>
    </location>
</feature>
<name>A0AAV0XWW3_9HEMI</name>
<comment type="caution">
    <text evidence="3">The sequence shown here is derived from an EMBL/GenBank/DDBJ whole genome shotgun (WGS) entry which is preliminary data.</text>
</comment>
<feature type="chain" id="PRO_5043740450" evidence="2">
    <location>
        <begin position="26"/>
        <end position="221"/>
    </location>
</feature>
<feature type="transmembrane region" description="Helical" evidence="1">
    <location>
        <begin position="140"/>
        <end position="159"/>
    </location>
</feature>
<dbReference type="GO" id="GO:0035269">
    <property type="term" value="P:protein O-linked glycosylation via mannose"/>
    <property type="evidence" value="ECO:0007669"/>
    <property type="project" value="TreeGrafter"/>
</dbReference>
<evidence type="ECO:0000256" key="2">
    <source>
        <dbReference type="SAM" id="SignalP"/>
    </source>
</evidence>
<keyword evidence="2" id="KW-0732">Signal</keyword>
<organism evidence="3 4">
    <name type="scientific">Macrosiphum euphorbiae</name>
    <name type="common">potato aphid</name>
    <dbReference type="NCBI Taxonomy" id="13131"/>
    <lineage>
        <taxon>Eukaryota</taxon>
        <taxon>Metazoa</taxon>
        <taxon>Ecdysozoa</taxon>
        <taxon>Arthropoda</taxon>
        <taxon>Hexapoda</taxon>
        <taxon>Insecta</taxon>
        <taxon>Pterygota</taxon>
        <taxon>Neoptera</taxon>
        <taxon>Paraneoptera</taxon>
        <taxon>Hemiptera</taxon>
        <taxon>Sternorrhyncha</taxon>
        <taxon>Aphidomorpha</taxon>
        <taxon>Aphidoidea</taxon>
        <taxon>Aphididae</taxon>
        <taxon>Macrosiphini</taxon>
        <taxon>Macrosiphum</taxon>
    </lineage>
</organism>
<dbReference type="Proteomes" id="UP001160148">
    <property type="component" value="Unassembled WGS sequence"/>
</dbReference>
<keyword evidence="1" id="KW-0812">Transmembrane</keyword>
<keyword evidence="1" id="KW-0472">Membrane</keyword>
<dbReference type="PANTHER" id="PTHR44395:SF1">
    <property type="entry name" value="PROTEIN O-MANNOSYL-TRANSFERASE TMTC3"/>
    <property type="match status" value="1"/>
</dbReference>
<accession>A0AAV0XWW3</accession>
<feature type="signal peptide" evidence="2">
    <location>
        <begin position="1"/>
        <end position="25"/>
    </location>
</feature>
<dbReference type="GO" id="GO:0000030">
    <property type="term" value="F:mannosyltransferase activity"/>
    <property type="evidence" value="ECO:0007669"/>
    <property type="project" value="TreeGrafter"/>
</dbReference>
<dbReference type="AlphaFoldDB" id="A0AAV0XWW3"/>
<evidence type="ECO:0000313" key="4">
    <source>
        <dbReference type="Proteomes" id="UP001160148"/>
    </source>
</evidence>
<proteinExistence type="predicted"/>
<keyword evidence="1" id="KW-1133">Transmembrane helix</keyword>
<dbReference type="GO" id="GO:0005783">
    <property type="term" value="C:endoplasmic reticulum"/>
    <property type="evidence" value="ECO:0007669"/>
    <property type="project" value="TreeGrafter"/>
</dbReference>
<dbReference type="EMBL" id="CARXXK010001015">
    <property type="protein sequence ID" value="CAI6371706.1"/>
    <property type="molecule type" value="Genomic_DNA"/>
</dbReference>
<gene>
    <name evidence="3" type="ORF">MEUPH1_LOCUS25678</name>
</gene>
<dbReference type="PANTHER" id="PTHR44395">
    <property type="match status" value="1"/>
</dbReference>
<protein>
    <submittedName>
        <fullName evidence="3">Uncharacterized protein</fullName>
    </submittedName>
</protein>